<feature type="transmembrane region" description="Helical" evidence="6">
    <location>
        <begin position="124"/>
        <end position="142"/>
    </location>
</feature>
<feature type="transmembrane region" description="Helical" evidence="6">
    <location>
        <begin position="347"/>
        <end position="364"/>
    </location>
</feature>
<organism evidence="7 8">
    <name type="scientific">Ignicoccus pacificus DSM 13166</name>
    <dbReference type="NCBI Taxonomy" id="940294"/>
    <lineage>
        <taxon>Archaea</taxon>
        <taxon>Thermoproteota</taxon>
        <taxon>Thermoprotei</taxon>
        <taxon>Desulfurococcales</taxon>
        <taxon>Desulfurococcaceae</taxon>
        <taxon>Ignicoccus</taxon>
    </lineage>
</organism>
<feature type="transmembrane region" description="Helical" evidence="6">
    <location>
        <begin position="12"/>
        <end position="33"/>
    </location>
</feature>
<evidence type="ECO:0000256" key="1">
    <source>
        <dbReference type="ARBA" id="ARBA00004651"/>
    </source>
</evidence>
<dbReference type="GO" id="GO:0022857">
    <property type="term" value="F:transmembrane transporter activity"/>
    <property type="evidence" value="ECO:0007669"/>
    <property type="project" value="InterPro"/>
</dbReference>
<dbReference type="Pfam" id="PF13520">
    <property type="entry name" value="AA_permease_2"/>
    <property type="match status" value="1"/>
</dbReference>
<sequence length="451" mass="48942">MTASNEKKLGLIQLTALGVGIIIGASIFSLIGVGAQIAKHNLPEAFALSSLFAFTVAYSYAKLGTIYVSNAGPIEYVMRAFGDNVFVGFLAFIYWFSFVISISLFANSFAGYFLGFLGLVNNTLLFYIVEILVVIAFVLLNFKGSKAVGDAETLLVAIKLGILGIFVIGGAMFIKPQNLTPDFSAAGIYGMIVAASMYLLSYAGFGTITNASENAENPRRTVPLAIYLSLLIATIVYVSVSIVAIGAVPLKDLIKAKEYALAEAAKPFLGEFGFTLITIGALISISSALNSALYGGANVAYALAKKGELPRIFDRRVWFSEPEGLYITAGLGMFLAVFLNLSGIAEVTTISFLTIYLAVAIAHWKLKHITKGNPTIIILSVIFIVFAGGMIMYYSFHQNPRAFYTTLVALIGFFLFELTYRGVTRREMKIRNVWYEIRGEAPPEDLVSKKQ</sequence>
<feature type="transmembrane region" description="Helical" evidence="6">
    <location>
        <begin position="186"/>
        <end position="205"/>
    </location>
</feature>
<evidence type="ECO:0000256" key="5">
    <source>
        <dbReference type="ARBA" id="ARBA00023136"/>
    </source>
</evidence>
<feature type="transmembrane region" description="Helical" evidence="6">
    <location>
        <begin position="226"/>
        <end position="248"/>
    </location>
</feature>
<name>A0A977K8V2_9CREN</name>
<evidence type="ECO:0000256" key="4">
    <source>
        <dbReference type="ARBA" id="ARBA00022989"/>
    </source>
</evidence>
<dbReference type="KEGG" id="ipc:IPA_00370"/>
<keyword evidence="5 6" id="KW-0472">Membrane</keyword>
<keyword evidence="2" id="KW-1003">Cell membrane</keyword>
<feature type="transmembrane region" description="Helical" evidence="6">
    <location>
        <begin position="376"/>
        <end position="396"/>
    </location>
</feature>
<dbReference type="PANTHER" id="PTHR42770:SF11">
    <property type="entry name" value="INNER MEMBRANE TRANSPORT PROTEIN YBAT"/>
    <property type="match status" value="1"/>
</dbReference>
<reference evidence="7" key="1">
    <citation type="submission" date="2013-11" db="EMBL/GenBank/DDBJ databases">
        <title>Comparative genomics of Ignicoccus.</title>
        <authorList>
            <person name="Podar M."/>
        </authorList>
    </citation>
    <scope>NUCLEOTIDE SEQUENCE</scope>
    <source>
        <strain evidence="7">DSM 13166</strain>
    </source>
</reference>
<keyword evidence="8" id="KW-1185">Reference proteome</keyword>
<evidence type="ECO:0000256" key="3">
    <source>
        <dbReference type="ARBA" id="ARBA00022692"/>
    </source>
</evidence>
<proteinExistence type="predicted"/>
<comment type="subcellular location">
    <subcellularLocation>
        <location evidence="1">Cell membrane</location>
        <topology evidence="1">Multi-pass membrane protein</topology>
    </subcellularLocation>
</comment>
<evidence type="ECO:0000313" key="7">
    <source>
        <dbReference type="EMBL" id="UXD21124.1"/>
    </source>
</evidence>
<feature type="transmembrane region" description="Helical" evidence="6">
    <location>
        <begin position="402"/>
        <end position="420"/>
    </location>
</feature>
<protein>
    <recommendedName>
        <fullName evidence="9">Amino acid permease</fullName>
    </recommendedName>
</protein>
<dbReference type="InterPro" id="IPR002293">
    <property type="entry name" value="AA/rel_permease1"/>
</dbReference>
<feature type="transmembrane region" description="Helical" evidence="6">
    <location>
        <begin position="84"/>
        <end position="104"/>
    </location>
</feature>
<dbReference type="GO" id="GO:0005886">
    <property type="term" value="C:plasma membrane"/>
    <property type="evidence" value="ECO:0007669"/>
    <property type="project" value="UniProtKB-SubCell"/>
</dbReference>
<keyword evidence="3 6" id="KW-0812">Transmembrane</keyword>
<gene>
    <name evidence="7" type="ORF">IPA_00370</name>
</gene>
<evidence type="ECO:0000256" key="2">
    <source>
        <dbReference type="ARBA" id="ARBA00022475"/>
    </source>
</evidence>
<keyword evidence="4 6" id="KW-1133">Transmembrane helix</keyword>
<accession>A0A977K8V2</accession>
<dbReference type="Gene3D" id="1.20.1740.10">
    <property type="entry name" value="Amino acid/polyamine transporter I"/>
    <property type="match status" value="1"/>
</dbReference>
<feature type="transmembrane region" description="Helical" evidence="6">
    <location>
        <begin position="45"/>
        <end position="63"/>
    </location>
</feature>
<evidence type="ECO:0000313" key="8">
    <source>
        <dbReference type="Proteomes" id="UP001063698"/>
    </source>
</evidence>
<dbReference type="AlphaFoldDB" id="A0A977K8V2"/>
<feature type="transmembrane region" description="Helical" evidence="6">
    <location>
        <begin position="276"/>
        <end position="303"/>
    </location>
</feature>
<dbReference type="Proteomes" id="UP001063698">
    <property type="component" value="Chromosome"/>
</dbReference>
<dbReference type="InterPro" id="IPR050367">
    <property type="entry name" value="APC_superfamily"/>
</dbReference>
<dbReference type="PIRSF" id="PIRSF006060">
    <property type="entry name" value="AA_transporter"/>
    <property type="match status" value="1"/>
</dbReference>
<dbReference type="PANTHER" id="PTHR42770">
    <property type="entry name" value="AMINO ACID TRANSPORTER-RELATED"/>
    <property type="match status" value="1"/>
</dbReference>
<feature type="transmembrane region" description="Helical" evidence="6">
    <location>
        <begin position="154"/>
        <end position="174"/>
    </location>
</feature>
<feature type="transmembrane region" description="Helical" evidence="6">
    <location>
        <begin position="324"/>
        <end position="341"/>
    </location>
</feature>
<evidence type="ECO:0008006" key="9">
    <source>
        <dbReference type="Google" id="ProtNLM"/>
    </source>
</evidence>
<dbReference type="EMBL" id="CP006868">
    <property type="protein sequence ID" value="UXD21124.1"/>
    <property type="molecule type" value="Genomic_DNA"/>
</dbReference>
<evidence type="ECO:0000256" key="6">
    <source>
        <dbReference type="SAM" id="Phobius"/>
    </source>
</evidence>